<name>A0A6F8XWD2_9ACTN</name>
<feature type="domain" description="ABM" evidence="1">
    <location>
        <begin position="2"/>
        <end position="71"/>
    </location>
</feature>
<evidence type="ECO:0000313" key="3">
    <source>
        <dbReference type="Proteomes" id="UP000502508"/>
    </source>
</evidence>
<gene>
    <name evidence="2" type="ORF">Pflav_045640</name>
</gene>
<protein>
    <recommendedName>
        <fullName evidence="1">ABM domain-containing protein</fullName>
    </recommendedName>
</protein>
<dbReference type="AlphaFoldDB" id="A0A6F8XWD2"/>
<organism evidence="2 3">
    <name type="scientific">Phytohabitans flavus</name>
    <dbReference type="NCBI Taxonomy" id="1076124"/>
    <lineage>
        <taxon>Bacteria</taxon>
        <taxon>Bacillati</taxon>
        <taxon>Actinomycetota</taxon>
        <taxon>Actinomycetes</taxon>
        <taxon>Micromonosporales</taxon>
        <taxon>Micromonosporaceae</taxon>
    </lineage>
</organism>
<accession>A0A6F8XWD2</accession>
<evidence type="ECO:0000313" key="2">
    <source>
        <dbReference type="EMBL" id="BCB78154.1"/>
    </source>
</evidence>
<keyword evidence="3" id="KW-1185">Reference proteome</keyword>
<reference evidence="2 3" key="2">
    <citation type="submission" date="2020-03" db="EMBL/GenBank/DDBJ databases">
        <authorList>
            <person name="Ichikawa N."/>
            <person name="Kimura A."/>
            <person name="Kitahashi Y."/>
            <person name="Uohara A."/>
        </authorList>
    </citation>
    <scope>NUCLEOTIDE SEQUENCE [LARGE SCALE GENOMIC DNA]</scope>
    <source>
        <strain evidence="2 3">NBRC 107702</strain>
    </source>
</reference>
<dbReference type="InterPro" id="IPR011008">
    <property type="entry name" value="Dimeric_a/b-barrel"/>
</dbReference>
<dbReference type="Proteomes" id="UP000502508">
    <property type="component" value="Chromosome"/>
</dbReference>
<sequence length="97" mass="10684">MLHVELDVTEGHDAELRGVYAAEFYPAVSAQPGFVASELLAPVGAGRWRLVIRFATEEQRLAWVDTDLHQKVWPAIAAHLDGFEPVLFVPSGGSDER</sequence>
<proteinExistence type="predicted"/>
<dbReference type="SUPFAM" id="SSF54909">
    <property type="entry name" value="Dimeric alpha+beta barrel"/>
    <property type="match status" value="1"/>
</dbReference>
<dbReference type="EMBL" id="AP022870">
    <property type="protein sequence ID" value="BCB78154.1"/>
    <property type="molecule type" value="Genomic_DNA"/>
</dbReference>
<dbReference type="InterPro" id="IPR007138">
    <property type="entry name" value="ABM_dom"/>
</dbReference>
<evidence type="ECO:0000259" key="1">
    <source>
        <dbReference type="Pfam" id="PF03992"/>
    </source>
</evidence>
<reference evidence="2 3" key="1">
    <citation type="submission" date="2020-03" db="EMBL/GenBank/DDBJ databases">
        <title>Whole genome shotgun sequence of Phytohabitans flavus NBRC 107702.</title>
        <authorList>
            <person name="Komaki H."/>
            <person name="Tamura T."/>
        </authorList>
    </citation>
    <scope>NUCLEOTIDE SEQUENCE [LARGE SCALE GENOMIC DNA]</scope>
    <source>
        <strain evidence="2 3">NBRC 107702</strain>
    </source>
</reference>
<dbReference type="Pfam" id="PF03992">
    <property type="entry name" value="ABM"/>
    <property type="match status" value="1"/>
</dbReference>
<dbReference type="KEGG" id="pfla:Pflav_045640"/>
<dbReference type="Gene3D" id="3.30.70.100">
    <property type="match status" value="1"/>
</dbReference>